<sequence>MDENIDSQVKQFKETRKQEEKNGEMVNKVGPETGQARQLQQYQPPKISSFGKRSERPVGRCRRCGGPHPHKSGNPCRAMAKESRACDKIARGHFSRVCLRKCVNMVENKEETANKDNFCEIQNNNLEKIW</sequence>
<evidence type="ECO:0000256" key="1">
    <source>
        <dbReference type="SAM" id="MobiDB-lite"/>
    </source>
</evidence>
<accession>A0A814HD22</accession>
<evidence type="ECO:0000313" key="2">
    <source>
        <dbReference type="EMBL" id="CAF1008137.1"/>
    </source>
</evidence>
<organism evidence="2 3">
    <name type="scientific">Brachionus calyciflorus</name>
    <dbReference type="NCBI Taxonomy" id="104777"/>
    <lineage>
        <taxon>Eukaryota</taxon>
        <taxon>Metazoa</taxon>
        <taxon>Spiralia</taxon>
        <taxon>Gnathifera</taxon>
        <taxon>Rotifera</taxon>
        <taxon>Eurotatoria</taxon>
        <taxon>Monogononta</taxon>
        <taxon>Pseudotrocha</taxon>
        <taxon>Ploima</taxon>
        <taxon>Brachionidae</taxon>
        <taxon>Brachionus</taxon>
    </lineage>
</organism>
<feature type="compositionally biased region" description="Polar residues" evidence="1">
    <location>
        <begin position="1"/>
        <end position="10"/>
    </location>
</feature>
<protein>
    <submittedName>
        <fullName evidence="2">Uncharacterized protein</fullName>
    </submittedName>
</protein>
<feature type="region of interest" description="Disordered" evidence="1">
    <location>
        <begin position="1"/>
        <end position="77"/>
    </location>
</feature>
<proteinExistence type="predicted"/>
<feature type="compositionally biased region" description="Basic residues" evidence="1">
    <location>
        <begin position="59"/>
        <end position="71"/>
    </location>
</feature>
<keyword evidence="3" id="KW-1185">Reference proteome</keyword>
<reference evidence="2" key="1">
    <citation type="submission" date="2021-02" db="EMBL/GenBank/DDBJ databases">
        <authorList>
            <person name="Nowell W R."/>
        </authorList>
    </citation>
    <scope>NUCLEOTIDE SEQUENCE</scope>
    <source>
        <strain evidence="2">Ploen Becks lab</strain>
    </source>
</reference>
<dbReference type="AlphaFoldDB" id="A0A814HD22"/>
<dbReference type="Proteomes" id="UP000663879">
    <property type="component" value="Unassembled WGS sequence"/>
</dbReference>
<name>A0A814HD22_9BILA</name>
<dbReference type="EMBL" id="CAJNOC010004061">
    <property type="protein sequence ID" value="CAF1008137.1"/>
    <property type="molecule type" value="Genomic_DNA"/>
</dbReference>
<gene>
    <name evidence="2" type="ORF">OXX778_LOCUS16756</name>
</gene>
<comment type="caution">
    <text evidence="2">The sequence shown here is derived from an EMBL/GenBank/DDBJ whole genome shotgun (WGS) entry which is preliminary data.</text>
</comment>
<feature type="compositionally biased region" description="Basic and acidic residues" evidence="1">
    <location>
        <begin position="11"/>
        <end position="23"/>
    </location>
</feature>
<evidence type="ECO:0000313" key="3">
    <source>
        <dbReference type="Proteomes" id="UP000663879"/>
    </source>
</evidence>